<dbReference type="NCBIfam" id="NF011202">
    <property type="entry name" value="PRK14608.1"/>
    <property type="match status" value="1"/>
</dbReference>
<evidence type="ECO:0000256" key="7">
    <source>
        <dbReference type="ARBA" id="ARBA00022840"/>
    </source>
</evidence>
<feature type="active site" evidence="9">
    <location>
        <position position="9"/>
    </location>
</feature>
<name>A0A2K8N4Y5_9BACL</name>
<feature type="domain" description="GHMP kinase N-terminal" evidence="10">
    <location>
        <begin position="63"/>
        <end position="141"/>
    </location>
</feature>
<dbReference type="HAMAP" id="MF_00061">
    <property type="entry name" value="IspE"/>
    <property type="match status" value="1"/>
</dbReference>
<dbReference type="SUPFAM" id="SSF55060">
    <property type="entry name" value="GHMP Kinase, C-terminal domain"/>
    <property type="match status" value="1"/>
</dbReference>
<feature type="domain" description="GHMP kinase C-terminal" evidence="11">
    <location>
        <begin position="195"/>
        <end position="268"/>
    </location>
</feature>
<dbReference type="Gene3D" id="3.30.230.10">
    <property type="match status" value="1"/>
</dbReference>
<evidence type="ECO:0000256" key="4">
    <source>
        <dbReference type="ARBA" id="ARBA00022679"/>
    </source>
</evidence>
<dbReference type="EC" id="2.7.1.148" evidence="2 9"/>
<keyword evidence="6 9" id="KW-0418">Kinase</keyword>
<dbReference type="FunFam" id="3.30.230.10:FF:000029">
    <property type="entry name" value="4-diphosphocytidyl-2-C-methyl-D-erythritol kinase"/>
    <property type="match status" value="1"/>
</dbReference>
<dbReference type="PIRSF" id="PIRSF010376">
    <property type="entry name" value="IspE"/>
    <property type="match status" value="1"/>
</dbReference>
<dbReference type="GO" id="GO:0016114">
    <property type="term" value="P:terpenoid biosynthetic process"/>
    <property type="evidence" value="ECO:0007669"/>
    <property type="project" value="UniProtKB-UniRule"/>
</dbReference>
<dbReference type="PANTHER" id="PTHR43527">
    <property type="entry name" value="4-DIPHOSPHOCYTIDYL-2-C-METHYL-D-ERYTHRITOL KINASE, CHLOROPLASTIC"/>
    <property type="match status" value="1"/>
</dbReference>
<evidence type="ECO:0000256" key="8">
    <source>
        <dbReference type="ARBA" id="ARBA00032554"/>
    </source>
</evidence>
<feature type="binding site" evidence="9">
    <location>
        <begin position="91"/>
        <end position="101"/>
    </location>
    <ligand>
        <name>ATP</name>
        <dbReference type="ChEBI" id="CHEBI:30616"/>
    </ligand>
</feature>
<dbReference type="SUPFAM" id="SSF54211">
    <property type="entry name" value="Ribosomal protein S5 domain 2-like"/>
    <property type="match status" value="1"/>
</dbReference>
<dbReference type="OrthoDB" id="9809438at2"/>
<dbReference type="Proteomes" id="UP000231932">
    <property type="component" value="Chromosome"/>
</dbReference>
<proteinExistence type="inferred from homology"/>
<evidence type="ECO:0000313" key="13">
    <source>
        <dbReference type="Proteomes" id="UP000231932"/>
    </source>
</evidence>
<protein>
    <recommendedName>
        <fullName evidence="3 9">4-diphosphocytidyl-2-C-methyl-D-erythritol kinase</fullName>
        <shortName evidence="9">CMK</shortName>
        <ecNumber evidence="2 9">2.7.1.148</ecNumber>
    </recommendedName>
    <alternativeName>
        <fullName evidence="8 9">4-(cytidine-5'-diphospho)-2-C-methyl-D-erythritol kinase</fullName>
    </alternativeName>
</protein>
<comment type="pathway">
    <text evidence="9">Isoprenoid biosynthesis; isopentenyl diphosphate biosynthesis via DXP pathway; isopentenyl diphosphate from 1-deoxy-D-xylulose 5-phosphate: step 3/6.</text>
</comment>
<comment type="catalytic activity">
    <reaction evidence="9">
        <text>4-CDP-2-C-methyl-D-erythritol + ATP = 4-CDP-2-C-methyl-D-erythritol 2-phosphate + ADP + H(+)</text>
        <dbReference type="Rhea" id="RHEA:18437"/>
        <dbReference type="ChEBI" id="CHEBI:15378"/>
        <dbReference type="ChEBI" id="CHEBI:30616"/>
        <dbReference type="ChEBI" id="CHEBI:57823"/>
        <dbReference type="ChEBI" id="CHEBI:57919"/>
        <dbReference type="ChEBI" id="CHEBI:456216"/>
        <dbReference type="EC" id="2.7.1.148"/>
    </reaction>
</comment>
<reference evidence="13" key="1">
    <citation type="submission" date="2017-11" db="EMBL/GenBank/DDBJ databases">
        <title>Complete Genome Sequence of Kyrpidia sp. Strain EA-1, a thermophilic, hydrogen-oxidizing Bacterium, isolated from the Azores.</title>
        <authorList>
            <person name="Reiner J.E."/>
            <person name="Lapp C.J."/>
            <person name="Bunk B."/>
            <person name="Gescher J."/>
        </authorList>
    </citation>
    <scope>NUCLEOTIDE SEQUENCE [LARGE SCALE GENOMIC DNA]</scope>
    <source>
        <strain evidence="13">EA-1</strain>
    </source>
</reference>
<dbReference type="GO" id="GO:0019288">
    <property type="term" value="P:isopentenyl diphosphate biosynthetic process, methylerythritol 4-phosphate pathway"/>
    <property type="evidence" value="ECO:0007669"/>
    <property type="project" value="UniProtKB-UniRule"/>
</dbReference>
<evidence type="ECO:0000256" key="3">
    <source>
        <dbReference type="ARBA" id="ARBA00017473"/>
    </source>
</evidence>
<keyword evidence="5 9" id="KW-0547">Nucleotide-binding</keyword>
<keyword evidence="9" id="KW-0414">Isoprene biosynthesis</keyword>
<dbReference type="InterPro" id="IPR013750">
    <property type="entry name" value="GHMP_kinase_C_dom"/>
</dbReference>
<keyword evidence="4 9" id="KW-0808">Transferase</keyword>
<dbReference type="GO" id="GO:0005524">
    <property type="term" value="F:ATP binding"/>
    <property type="evidence" value="ECO:0007669"/>
    <property type="project" value="UniProtKB-UniRule"/>
</dbReference>
<evidence type="ECO:0000259" key="10">
    <source>
        <dbReference type="Pfam" id="PF00288"/>
    </source>
</evidence>
<dbReference type="Pfam" id="PF08544">
    <property type="entry name" value="GHMP_kinases_C"/>
    <property type="match status" value="1"/>
</dbReference>
<sequence length="306" mass="33672">MVCEKAPAKINLSLDVLYRRDDGYHEVEMVMQTVDLADRVYLEEAEDLQLSCTHPKLPTDERNLALRAAKLLQQETGCHRGASIHLDKRIPLSAGLAGGSSDAAAVLRGLNRLWGLGLTKDALAELGAKLGSDVPFCVYGGTALAQGRGERITILPSCPPAWVILVHPPIPVSTAAVYGRLRLDEVTEHPKTAQMIEAIREKDLGGISQRLGNVLETVTFDLYPEVRRLKARMVQFGALGALMSGSGPTVFGLVDRQSKAERIHHAFRGFVREVYLTRVCGLNDDIVGKRREPHGCDRPHGRERFR</sequence>
<dbReference type="KEGG" id="kyr:CVV65_00345"/>
<feature type="active site" evidence="9">
    <location>
        <position position="133"/>
    </location>
</feature>
<evidence type="ECO:0000256" key="2">
    <source>
        <dbReference type="ARBA" id="ARBA00012052"/>
    </source>
</evidence>
<keyword evidence="7 9" id="KW-0067">ATP-binding</keyword>
<dbReference type="RefSeq" id="WP_100666482.1">
    <property type="nucleotide sequence ID" value="NZ_CP024955.1"/>
</dbReference>
<organism evidence="12 13">
    <name type="scientific">Kyrpidia spormannii</name>
    <dbReference type="NCBI Taxonomy" id="2055160"/>
    <lineage>
        <taxon>Bacteria</taxon>
        <taxon>Bacillati</taxon>
        <taxon>Bacillota</taxon>
        <taxon>Bacilli</taxon>
        <taxon>Bacillales</taxon>
        <taxon>Alicyclobacillaceae</taxon>
        <taxon>Kyrpidia</taxon>
    </lineage>
</organism>
<dbReference type="Pfam" id="PF00288">
    <property type="entry name" value="GHMP_kinases_N"/>
    <property type="match status" value="1"/>
</dbReference>
<evidence type="ECO:0000256" key="5">
    <source>
        <dbReference type="ARBA" id="ARBA00022741"/>
    </source>
</evidence>
<evidence type="ECO:0000256" key="9">
    <source>
        <dbReference type="HAMAP-Rule" id="MF_00061"/>
    </source>
</evidence>
<keyword evidence="13" id="KW-1185">Reference proteome</keyword>
<evidence type="ECO:0000256" key="1">
    <source>
        <dbReference type="ARBA" id="ARBA00009684"/>
    </source>
</evidence>
<dbReference type="Gene3D" id="3.30.70.890">
    <property type="entry name" value="GHMP kinase, C-terminal domain"/>
    <property type="match status" value="1"/>
</dbReference>
<dbReference type="UniPathway" id="UPA00056">
    <property type="reaction ID" value="UER00094"/>
</dbReference>
<evidence type="ECO:0000259" key="11">
    <source>
        <dbReference type="Pfam" id="PF08544"/>
    </source>
</evidence>
<dbReference type="EMBL" id="CP024955">
    <property type="protein sequence ID" value="ATY83620.1"/>
    <property type="molecule type" value="Genomic_DNA"/>
</dbReference>
<dbReference type="FunFam" id="3.30.70.890:FF:000006">
    <property type="entry name" value="4-diphosphocytidyl-2-C-methyl-D-erythritol kinase"/>
    <property type="match status" value="1"/>
</dbReference>
<comment type="function">
    <text evidence="9">Catalyzes the phosphorylation of the position 2 hydroxy group of 4-diphosphocytidyl-2C-methyl-D-erythritol.</text>
</comment>
<dbReference type="AlphaFoldDB" id="A0A2K8N4Y5"/>
<dbReference type="InterPro" id="IPR014721">
    <property type="entry name" value="Ribsml_uS5_D2-typ_fold_subgr"/>
</dbReference>
<comment type="similarity">
    <text evidence="1 9">Belongs to the GHMP kinase family. IspE subfamily.</text>
</comment>
<evidence type="ECO:0000313" key="12">
    <source>
        <dbReference type="EMBL" id="ATY83620.1"/>
    </source>
</evidence>
<dbReference type="InterPro" id="IPR006204">
    <property type="entry name" value="GHMP_kinase_N_dom"/>
</dbReference>
<dbReference type="InterPro" id="IPR036554">
    <property type="entry name" value="GHMP_kinase_C_sf"/>
</dbReference>
<dbReference type="InterPro" id="IPR004424">
    <property type="entry name" value="IspE"/>
</dbReference>
<dbReference type="GO" id="GO:0050515">
    <property type="term" value="F:4-(cytidine 5'-diphospho)-2-C-methyl-D-erythritol kinase activity"/>
    <property type="evidence" value="ECO:0007669"/>
    <property type="project" value="UniProtKB-UniRule"/>
</dbReference>
<accession>A0A2K8N4Y5</accession>
<dbReference type="InterPro" id="IPR020568">
    <property type="entry name" value="Ribosomal_Su5_D2-typ_SF"/>
</dbReference>
<dbReference type="PANTHER" id="PTHR43527:SF2">
    <property type="entry name" value="4-DIPHOSPHOCYTIDYL-2-C-METHYL-D-ERYTHRITOL KINASE, CHLOROPLASTIC"/>
    <property type="match status" value="1"/>
</dbReference>
<evidence type="ECO:0000256" key="6">
    <source>
        <dbReference type="ARBA" id="ARBA00022777"/>
    </source>
</evidence>
<dbReference type="NCBIfam" id="TIGR00154">
    <property type="entry name" value="ispE"/>
    <property type="match status" value="1"/>
</dbReference>
<gene>
    <name evidence="9" type="primary">ispE</name>
    <name evidence="12" type="ORF">CVV65_00345</name>
</gene>